<dbReference type="EMBL" id="BAAAGX010000032">
    <property type="protein sequence ID" value="GAA0272097.1"/>
    <property type="molecule type" value="Genomic_DNA"/>
</dbReference>
<dbReference type="Proteomes" id="UP001500967">
    <property type="component" value="Unassembled WGS sequence"/>
</dbReference>
<protein>
    <submittedName>
        <fullName evidence="4">Penicillin-binding transpeptidase domain-containing protein</fullName>
    </submittedName>
</protein>
<evidence type="ECO:0000259" key="3">
    <source>
        <dbReference type="Pfam" id="PF21922"/>
    </source>
</evidence>
<name>A0ABN0V3H9_9ACTN</name>
<dbReference type="Gene3D" id="3.40.710.10">
    <property type="entry name" value="DD-peptidase/beta-lactamase superfamily"/>
    <property type="match status" value="1"/>
</dbReference>
<dbReference type="InterPro" id="IPR001460">
    <property type="entry name" value="PCN-bd_Tpept"/>
</dbReference>
<dbReference type="SUPFAM" id="SSF56601">
    <property type="entry name" value="beta-lactamase/transpeptidase-like"/>
    <property type="match status" value="1"/>
</dbReference>
<organism evidence="4 5">
    <name type="scientific">Cryptosporangium japonicum</name>
    <dbReference type="NCBI Taxonomy" id="80872"/>
    <lineage>
        <taxon>Bacteria</taxon>
        <taxon>Bacillati</taxon>
        <taxon>Actinomycetota</taxon>
        <taxon>Actinomycetes</taxon>
        <taxon>Cryptosporangiales</taxon>
        <taxon>Cryptosporangiaceae</taxon>
        <taxon>Cryptosporangium</taxon>
    </lineage>
</organism>
<accession>A0ABN0V3H9</accession>
<feature type="region of interest" description="Disordered" evidence="1">
    <location>
        <begin position="412"/>
        <end position="431"/>
    </location>
</feature>
<sequence>MNAPLRRVAVAVFVLFALLFVNLNYVQVVKGDDYRTSDLNERVRISSYERPRGLIMVEDQAIAESVETDGRYKYQRKYPQGELYAHVTGYQSMIYGNSELEAKENEDLSGESDKLFVRRITDMITGKKSKGANVILTLDKEVQAATADALEGEKGAAIALDPKTGEILSLVSNPAYDPNPFAAHTDQPQKDAWKKLNGDSVNKPLLDRALRQVYPPGSTFKVIMSAALVDRGYKADSQVDAPNQYTAPQTEKFIENFHGETCGNGVQVSLEFALQESCNTVFSKLGVEVVKAEGIKEKAKEFGFGDTNLEVPLDVAASQTGEIADPPAVAQSSIGQRDVRMTPLQGAMIAAAVANNGKLMTPYLVKKVEAADYTTLSTTRQKEYSSPLSDSNAAEVQKMMRAVVENGTGKRAQIDGADVGGKTGTAEDGDERQDHAWFIGYAIVDGQPVAAVAVVLENAGTSSSSSAAIAGTIMKSIIEQRANR</sequence>
<feature type="domain" description="Penicillin-binding protein transpeptidase" evidence="2">
    <location>
        <begin position="155"/>
        <end position="475"/>
    </location>
</feature>
<keyword evidence="5" id="KW-1185">Reference proteome</keyword>
<dbReference type="RefSeq" id="WP_344653174.1">
    <property type="nucleotide sequence ID" value="NZ_BAAAGX010000032.1"/>
</dbReference>
<dbReference type="Pfam" id="PF00905">
    <property type="entry name" value="Transpeptidase"/>
    <property type="match status" value="1"/>
</dbReference>
<evidence type="ECO:0000256" key="1">
    <source>
        <dbReference type="SAM" id="MobiDB-lite"/>
    </source>
</evidence>
<dbReference type="InterPro" id="IPR054120">
    <property type="entry name" value="PBPA_dimer"/>
</dbReference>
<feature type="domain" description="Penicillin binding protein A dimerisation" evidence="3">
    <location>
        <begin position="52"/>
        <end position="134"/>
    </location>
</feature>
<dbReference type="Pfam" id="PF21922">
    <property type="entry name" value="PBP_dimer_2"/>
    <property type="match status" value="1"/>
</dbReference>
<comment type="caution">
    <text evidence="4">The sequence shown here is derived from an EMBL/GenBank/DDBJ whole genome shotgun (WGS) entry which is preliminary data.</text>
</comment>
<evidence type="ECO:0000313" key="4">
    <source>
        <dbReference type="EMBL" id="GAA0272097.1"/>
    </source>
</evidence>
<evidence type="ECO:0000259" key="2">
    <source>
        <dbReference type="Pfam" id="PF00905"/>
    </source>
</evidence>
<dbReference type="InterPro" id="IPR012338">
    <property type="entry name" value="Beta-lactam/transpept-like"/>
</dbReference>
<dbReference type="InterPro" id="IPR050515">
    <property type="entry name" value="Beta-lactam/transpept"/>
</dbReference>
<dbReference type="PANTHER" id="PTHR30627:SF24">
    <property type="entry name" value="PENICILLIN-BINDING PROTEIN 4B"/>
    <property type="match status" value="1"/>
</dbReference>
<proteinExistence type="predicted"/>
<gene>
    <name evidence="4" type="ORF">GCM10009539_69280</name>
</gene>
<dbReference type="PANTHER" id="PTHR30627">
    <property type="entry name" value="PEPTIDOGLYCAN D,D-TRANSPEPTIDASE"/>
    <property type="match status" value="1"/>
</dbReference>
<dbReference type="Gene3D" id="3.90.1310.10">
    <property type="entry name" value="Penicillin-binding protein 2a (Domain 2)"/>
    <property type="match status" value="1"/>
</dbReference>
<evidence type="ECO:0000313" key="5">
    <source>
        <dbReference type="Proteomes" id="UP001500967"/>
    </source>
</evidence>
<reference evidence="4 5" key="1">
    <citation type="journal article" date="2019" name="Int. J. Syst. Evol. Microbiol.">
        <title>The Global Catalogue of Microorganisms (GCM) 10K type strain sequencing project: providing services to taxonomists for standard genome sequencing and annotation.</title>
        <authorList>
            <consortium name="The Broad Institute Genomics Platform"/>
            <consortium name="The Broad Institute Genome Sequencing Center for Infectious Disease"/>
            <person name="Wu L."/>
            <person name="Ma J."/>
        </authorList>
    </citation>
    <scope>NUCLEOTIDE SEQUENCE [LARGE SCALE GENOMIC DNA]</scope>
    <source>
        <strain evidence="4 5">JCM 10425</strain>
    </source>
</reference>